<dbReference type="Gene3D" id="2.40.128.520">
    <property type="match status" value="1"/>
</dbReference>
<evidence type="ECO:0000259" key="2">
    <source>
        <dbReference type="Pfam" id="PF09917"/>
    </source>
</evidence>
<keyword evidence="4" id="KW-1185">Reference proteome</keyword>
<dbReference type="InterPro" id="IPR019223">
    <property type="entry name" value="DUF2147"/>
</dbReference>
<evidence type="ECO:0000256" key="1">
    <source>
        <dbReference type="SAM" id="SignalP"/>
    </source>
</evidence>
<keyword evidence="1" id="KW-0732">Signal</keyword>
<name>A0A4R5U4U6_9GAMM</name>
<dbReference type="OrthoDB" id="9814399at2"/>
<accession>A0A4R5U4U6</accession>
<gene>
    <name evidence="3" type="ORF">E2F46_00830</name>
</gene>
<feature type="chain" id="PRO_5020764890" evidence="1">
    <location>
        <begin position="23"/>
        <end position="143"/>
    </location>
</feature>
<reference evidence="3 4" key="1">
    <citation type="submission" date="2019-03" db="EMBL/GenBank/DDBJ databases">
        <title>Luteimonas zhaokaii sp.nov., isolated from the rectal contents of Plateau pika in Yushu, Qinghai Province, China.</title>
        <authorList>
            <person name="Zhang G."/>
        </authorList>
    </citation>
    <scope>NUCLEOTIDE SEQUENCE [LARGE SCALE GENOMIC DNA]</scope>
    <source>
        <strain evidence="3 4">B9</strain>
    </source>
</reference>
<dbReference type="PANTHER" id="PTHR36919">
    <property type="entry name" value="BLR1215 PROTEIN"/>
    <property type="match status" value="1"/>
</dbReference>
<dbReference type="PANTHER" id="PTHR36919:SF3">
    <property type="entry name" value="BLL5882 PROTEIN"/>
    <property type="match status" value="1"/>
</dbReference>
<dbReference type="EMBL" id="SMTF01000001">
    <property type="protein sequence ID" value="TDK28758.1"/>
    <property type="molecule type" value="Genomic_DNA"/>
</dbReference>
<dbReference type="AlphaFoldDB" id="A0A4R5U4U6"/>
<evidence type="ECO:0000313" key="3">
    <source>
        <dbReference type="EMBL" id="TDK28758.1"/>
    </source>
</evidence>
<feature type="domain" description="DUF2147" evidence="2">
    <location>
        <begin position="27"/>
        <end position="142"/>
    </location>
</feature>
<evidence type="ECO:0000313" key="4">
    <source>
        <dbReference type="Proteomes" id="UP000294796"/>
    </source>
</evidence>
<dbReference type="Pfam" id="PF09917">
    <property type="entry name" value="DUF2147"/>
    <property type="match status" value="1"/>
</dbReference>
<dbReference type="Proteomes" id="UP000294796">
    <property type="component" value="Unassembled WGS sequence"/>
</dbReference>
<proteinExistence type="predicted"/>
<feature type="signal peptide" evidence="1">
    <location>
        <begin position="1"/>
        <end position="22"/>
    </location>
</feature>
<comment type="caution">
    <text evidence="3">The sequence shown here is derived from an EMBL/GenBank/DDBJ whole genome shotgun (WGS) entry which is preliminary data.</text>
</comment>
<organism evidence="3 4">
    <name type="scientific">Luteimonas aestuarii</name>
    <dbReference type="NCBI Taxonomy" id="453837"/>
    <lineage>
        <taxon>Bacteria</taxon>
        <taxon>Pseudomonadati</taxon>
        <taxon>Pseudomonadota</taxon>
        <taxon>Gammaproteobacteria</taxon>
        <taxon>Lysobacterales</taxon>
        <taxon>Lysobacteraceae</taxon>
        <taxon>Luteimonas</taxon>
    </lineage>
</organism>
<protein>
    <submittedName>
        <fullName evidence="3">DUF2147 domain-containing protein</fullName>
    </submittedName>
</protein>
<sequence>MRKLGSAALAAIAICVSIPAFASDPAGRWQTIDESGKPKSIVEIRQGSDGTYTGRIVELLNPSRPNPTCDKCSDDRKDRPITGMEIIRGMRAERGDGFGGGTILNPEEGKVYRSKMKLVDGGSKLEVAGCIAFLCRTQVWVRQ</sequence>